<dbReference type="PANTHER" id="PTHR33604">
    <property type="entry name" value="OSJNBA0004B13.7 PROTEIN"/>
    <property type="match status" value="1"/>
</dbReference>
<proteinExistence type="predicted"/>
<dbReference type="InterPro" id="IPR029044">
    <property type="entry name" value="Nucleotide-diphossugar_trans"/>
</dbReference>
<evidence type="ECO:0000313" key="2">
    <source>
        <dbReference type="Proteomes" id="UP000292082"/>
    </source>
</evidence>
<name>A0A4Q9Q1R0_9APHY</name>
<sequence length="741" mass="83217">MSDPSGDAYSPFGPSLTAVLPVTSASISHLEYHLRSLLGTSDTLSDVVVLSPRSLHAQIRQALRLILSEEEAHEVELSTSQWPEGLGLGSALIQAARRVTTEWVLLADEEGLEHFDNRTRDILLLNPPPSDPLPMGPRGVDFRSACLEPSFTPKTAAYLVPPLALPVSLLPPARNIKPTDDPWVTLGDSISRSTSRLSGGLAIGSSNGSLAWCERYVVGNGTSLRPPTGDHGLQEPMHSTQENGTTPLTASGVFLFAAYAREARFLVHLACELVRQGHEITFLVLQHDGFVGQDLESQLRVCQAAVYLFHSHSSADLGHLQHELVEHIPHNMDVVVSTLEDEFFFQLSGRFSQNNVRGRTSVVRIPEEDLPYCDWMSAVDLEGWKNWHVPQIELSVITDHRPYSLQRLLSSLANARYFGDQVDLRINIEQTADTGTLQLVNDHRWEHGSVFYHHRVAHAGLMAAVVESWYPKGNDTYGLLLEDDVEVSPLFYAWAKLSLLRYRYGQAESRSPNLYGISLYQQKNIELHPDGRHLFNARSTFEAAGLVYPNTPYLSQIPCSWGALYFPEHWREFHEYLVTRLNASVWPLDEVVVPGVRSNRWTRSWKKYFIELVYLRGYVMLYPNYADYMSLSTNHLEVGSHVRDIPIETYLRKKKLFNLPLMPLPPATLPRDLAIMPSTGLLELPEARLPDWHALPVLDLLGTISNETMITLRGGERRTELTGCDVFTARKNDVGELLCID</sequence>
<accession>A0A4Q9Q1R0</accession>
<dbReference type="PANTHER" id="PTHR33604:SF3">
    <property type="entry name" value="OSJNBA0004B13.7 PROTEIN"/>
    <property type="match status" value="1"/>
</dbReference>
<evidence type="ECO:0000313" key="1">
    <source>
        <dbReference type="EMBL" id="TBU61005.1"/>
    </source>
</evidence>
<keyword evidence="2" id="KW-1185">Reference proteome</keyword>
<protein>
    <submittedName>
        <fullName evidence="1">Uncharacterized protein</fullName>
    </submittedName>
</protein>
<reference evidence="1 2" key="1">
    <citation type="submission" date="2019-01" db="EMBL/GenBank/DDBJ databases">
        <title>Draft genome sequences of three monokaryotic isolates of the white-rot basidiomycete fungus Dichomitus squalens.</title>
        <authorList>
            <consortium name="DOE Joint Genome Institute"/>
            <person name="Lopez S.C."/>
            <person name="Andreopoulos B."/>
            <person name="Pangilinan J."/>
            <person name="Lipzen A."/>
            <person name="Riley R."/>
            <person name="Ahrendt S."/>
            <person name="Ng V."/>
            <person name="Barry K."/>
            <person name="Daum C."/>
            <person name="Grigoriev I.V."/>
            <person name="Hilden K.S."/>
            <person name="Makela M.R."/>
            <person name="de Vries R.P."/>
        </authorList>
    </citation>
    <scope>NUCLEOTIDE SEQUENCE [LARGE SCALE GENOMIC DNA]</scope>
    <source>
        <strain evidence="1 2">CBS 464.89</strain>
    </source>
</reference>
<dbReference type="SUPFAM" id="SSF53448">
    <property type="entry name" value="Nucleotide-diphospho-sugar transferases"/>
    <property type="match status" value="1"/>
</dbReference>
<dbReference type="STRING" id="114155.A0A4Q9Q1R0"/>
<dbReference type="AlphaFoldDB" id="A0A4Q9Q1R0"/>
<gene>
    <name evidence="1" type="ORF">BD310DRAFT_814120</name>
</gene>
<organism evidence="1 2">
    <name type="scientific">Dichomitus squalens</name>
    <dbReference type="NCBI Taxonomy" id="114155"/>
    <lineage>
        <taxon>Eukaryota</taxon>
        <taxon>Fungi</taxon>
        <taxon>Dikarya</taxon>
        <taxon>Basidiomycota</taxon>
        <taxon>Agaricomycotina</taxon>
        <taxon>Agaricomycetes</taxon>
        <taxon>Polyporales</taxon>
        <taxon>Polyporaceae</taxon>
        <taxon>Dichomitus</taxon>
    </lineage>
</organism>
<dbReference type="Gene3D" id="3.90.550.10">
    <property type="entry name" value="Spore Coat Polysaccharide Biosynthesis Protein SpsA, Chain A"/>
    <property type="match status" value="1"/>
</dbReference>
<dbReference type="Proteomes" id="UP000292082">
    <property type="component" value="Unassembled WGS sequence"/>
</dbReference>
<dbReference type="EMBL" id="ML145101">
    <property type="protein sequence ID" value="TBU61005.1"/>
    <property type="molecule type" value="Genomic_DNA"/>
</dbReference>